<evidence type="ECO:0000313" key="4">
    <source>
        <dbReference type="Proteomes" id="UP000260665"/>
    </source>
</evidence>
<protein>
    <recommendedName>
        <fullName evidence="2">Peptidase C39 domain-containing protein</fullName>
    </recommendedName>
</protein>
<keyword evidence="4" id="KW-1185">Reference proteome</keyword>
<dbReference type="PROSITE" id="PS50990">
    <property type="entry name" value="PEPTIDASE_C39"/>
    <property type="match status" value="1"/>
</dbReference>
<dbReference type="GO" id="GO:0006508">
    <property type="term" value="P:proteolysis"/>
    <property type="evidence" value="ECO:0007669"/>
    <property type="project" value="InterPro"/>
</dbReference>
<comment type="caution">
    <text evidence="3">The sequence shown here is derived from an EMBL/GenBank/DDBJ whole genome shotgun (WGS) entry which is preliminary data.</text>
</comment>
<evidence type="ECO:0000313" key="3">
    <source>
        <dbReference type="EMBL" id="RFO95470.1"/>
    </source>
</evidence>
<dbReference type="InterPro" id="IPR039564">
    <property type="entry name" value="Peptidase_C39-like"/>
</dbReference>
<evidence type="ECO:0000259" key="2">
    <source>
        <dbReference type="PROSITE" id="PS50990"/>
    </source>
</evidence>
<dbReference type="OrthoDB" id="9814129at2"/>
<dbReference type="GO" id="GO:0016020">
    <property type="term" value="C:membrane"/>
    <property type="evidence" value="ECO:0007669"/>
    <property type="project" value="InterPro"/>
</dbReference>
<dbReference type="GO" id="GO:0008233">
    <property type="term" value="F:peptidase activity"/>
    <property type="evidence" value="ECO:0007669"/>
    <property type="project" value="InterPro"/>
</dbReference>
<dbReference type="GO" id="GO:0005524">
    <property type="term" value="F:ATP binding"/>
    <property type="evidence" value="ECO:0007669"/>
    <property type="project" value="InterPro"/>
</dbReference>
<dbReference type="Pfam" id="PF13432">
    <property type="entry name" value="TPR_16"/>
    <property type="match status" value="1"/>
</dbReference>
<dbReference type="EMBL" id="QFZK01000016">
    <property type="protein sequence ID" value="RFO95470.1"/>
    <property type="molecule type" value="Genomic_DNA"/>
</dbReference>
<name>A0A3E1R9W8_9BURK</name>
<dbReference type="InterPro" id="IPR019734">
    <property type="entry name" value="TPR_rpt"/>
</dbReference>
<dbReference type="PROSITE" id="PS51257">
    <property type="entry name" value="PROKAR_LIPOPROTEIN"/>
    <property type="match status" value="1"/>
</dbReference>
<keyword evidence="1" id="KW-0732">Signal</keyword>
<feature type="chain" id="PRO_5017551340" description="Peptidase C39 domain-containing protein" evidence="1">
    <location>
        <begin position="27"/>
        <end position="317"/>
    </location>
</feature>
<dbReference type="SUPFAM" id="SSF48452">
    <property type="entry name" value="TPR-like"/>
    <property type="match status" value="1"/>
</dbReference>
<evidence type="ECO:0000256" key="1">
    <source>
        <dbReference type="SAM" id="SignalP"/>
    </source>
</evidence>
<dbReference type="CDD" id="cd02549">
    <property type="entry name" value="Peptidase_C39A"/>
    <property type="match status" value="1"/>
</dbReference>
<gene>
    <name evidence="3" type="ORF">DIC66_18445</name>
</gene>
<dbReference type="Proteomes" id="UP000260665">
    <property type="component" value="Unassembled WGS sequence"/>
</dbReference>
<dbReference type="Gene3D" id="3.90.70.10">
    <property type="entry name" value="Cysteine proteinases"/>
    <property type="match status" value="1"/>
</dbReference>
<accession>A0A3E1R9W8</accession>
<feature type="domain" description="Peptidase C39" evidence="2">
    <location>
        <begin position="56"/>
        <end position="187"/>
    </location>
</feature>
<dbReference type="AlphaFoldDB" id="A0A3E1R9W8"/>
<proteinExistence type="predicted"/>
<dbReference type="SMART" id="SM00028">
    <property type="entry name" value="TPR"/>
    <property type="match status" value="2"/>
</dbReference>
<dbReference type="Pfam" id="PF13529">
    <property type="entry name" value="Peptidase_C39_2"/>
    <property type="match status" value="1"/>
</dbReference>
<reference evidence="3 4" key="1">
    <citation type="submission" date="2018-05" db="EMBL/GenBank/DDBJ databases">
        <title>Rhodoferax soyangensis sp.nov., isolated from an oligotrophic freshwater lake.</title>
        <authorList>
            <person name="Park M."/>
        </authorList>
    </citation>
    <scope>NUCLEOTIDE SEQUENCE [LARGE SCALE GENOMIC DNA]</scope>
    <source>
        <strain evidence="3 4">IMCC26218</strain>
    </source>
</reference>
<dbReference type="InterPro" id="IPR039563">
    <property type="entry name" value="Peptidase_C39_single_dom"/>
</dbReference>
<dbReference type="RefSeq" id="WP_117179623.1">
    <property type="nucleotide sequence ID" value="NZ_QFZK01000016.1"/>
</dbReference>
<feature type="signal peptide" evidence="1">
    <location>
        <begin position="1"/>
        <end position="26"/>
    </location>
</feature>
<dbReference type="InterPro" id="IPR011990">
    <property type="entry name" value="TPR-like_helical_dom_sf"/>
</dbReference>
<organism evidence="3 4">
    <name type="scientific">Rhodoferax lacus</name>
    <dbReference type="NCBI Taxonomy" id="2184758"/>
    <lineage>
        <taxon>Bacteria</taxon>
        <taxon>Pseudomonadati</taxon>
        <taxon>Pseudomonadota</taxon>
        <taxon>Betaproteobacteria</taxon>
        <taxon>Burkholderiales</taxon>
        <taxon>Comamonadaceae</taxon>
        <taxon>Rhodoferax</taxon>
    </lineage>
</organism>
<dbReference type="NCBIfam" id="NF033920">
    <property type="entry name" value="C39_PA2778_fam"/>
    <property type="match status" value="1"/>
</dbReference>
<sequence>MNLSRILRRTPALAGVLVCALLTACATPQVTQLRTGAPDHEVAQQADLKSVPFFAQKEYECGPAALAMVMNAAGVAITPDALVDQVYLPARKGSLQVEMLAATRKKGLLAYPLQPALKDLLQEVAAGHPVLVFQNVSLPIYPVWHYAVVIAYDLEHNTITLHSGETERLEMSLFTFERTWARGNYWAMLALKPDQMPATADAKAFARTVASLEVQHPDAARTAYSTALQRWPREAALRFGLGNSAYALKDLTGAALAYQQAVQQQPDFADAWNNLAQVQFEQGLRTAAQGSIARAVALGGVRLAQYLELQTQIEASQ</sequence>
<dbReference type="InterPro" id="IPR005074">
    <property type="entry name" value="Peptidase_C39"/>
</dbReference>
<dbReference type="Gene3D" id="1.25.40.10">
    <property type="entry name" value="Tetratricopeptide repeat domain"/>
    <property type="match status" value="1"/>
</dbReference>